<organism evidence="2 3">
    <name type="scientific">Colletotrichum karsti</name>
    <dbReference type="NCBI Taxonomy" id="1095194"/>
    <lineage>
        <taxon>Eukaryota</taxon>
        <taxon>Fungi</taxon>
        <taxon>Dikarya</taxon>
        <taxon>Ascomycota</taxon>
        <taxon>Pezizomycotina</taxon>
        <taxon>Sordariomycetes</taxon>
        <taxon>Hypocreomycetidae</taxon>
        <taxon>Glomerellales</taxon>
        <taxon>Glomerellaceae</taxon>
        <taxon>Colletotrichum</taxon>
        <taxon>Colletotrichum boninense species complex</taxon>
    </lineage>
</organism>
<dbReference type="EMBL" id="JAATWM020000012">
    <property type="protein sequence ID" value="KAF9877847.1"/>
    <property type="molecule type" value="Genomic_DNA"/>
</dbReference>
<sequence length="384" mass="43517">MSSSDHNMSVSDDEDYPTPSEAGDNSEKILIDSLGDLTLCVGPHLEQYQVCSRTVARASPVFMRMFNGNFVESRPSSGDWVINLPDDAIKPMKLFLNITHGNFGSVPQTLSTRDLYNLIVLLDKYDALEVIRPWAGAWVEGISDDLEQPALLYIARELGDAQLLQEALKAFAHGWQMTSRGELEYNPDFVYGDPPPYEQLEPIWVPGRGTMMRHMFPLNFMSMTLSEFEEMFMAAREALRKIEFGPYVDLFEAVQREELGYATSHNTDRYIDVSNQHVKDRHFKCRAHICFKILLKFRKAGLGIPTRDEFEASDRSHDVIRTSAAAINAEIGTLECSECRVWAQQYLKRKRESLEAAGFLSQDPLSYLVKQAVKTGLAVTKRKA</sequence>
<name>A0A9P6LMT5_9PEZI</name>
<evidence type="ECO:0000313" key="3">
    <source>
        <dbReference type="Proteomes" id="UP000781932"/>
    </source>
</evidence>
<feature type="compositionally biased region" description="Polar residues" evidence="1">
    <location>
        <begin position="1"/>
        <end position="10"/>
    </location>
</feature>
<dbReference type="Proteomes" id="UP000781932">
    <property type="component" value="Unassembled WGS sequence"/>
</dbReference>
<reference evidence="2" key="2">
    <citation type="submission" date="2020-11" db="EMBL/GenBank/DDBJ databases">
        <title>Whole genome sequencing of Colletotrichum sp.</title>
        <authorList>
            <person name="Li H."/>
        </authorList>
    </citation>
    <scope>NUCLEOTIDE SEQUENCE</scope>
    <source>
        <strain evidence="2">CkLH20</strain>
    </source>
</reference>
<feature type="region of interest" description="Disordered" evidence="1">
    <location>
        <begin position="1"/>
        <end position="25"/>
    </location>
</feature>
<protein>
    <recommendedName>
        <fullName evidence="4">BTB domain-containing protein</fullName>
    </recommendedName>
</protein>
<dbReference type="SUPFAM" id="SSF54695">
    <property type="entry name" value="POZ domain"/>
    <property type="match status" value="1"/>
</dbReference>
<reference evidence="2" key="1">
    <citation type="submission" date="2020-03" db="EMBL/GenBank/DDBJ databases">
        <authorList>
            <person name="He L."/>
        </authorList>
    </citation>
    <scope>NUCLEOTIDE SEQUENCE</scope>
    <source>
        <strain evidence="2">CkLH20</strain>
    </source>
</reference>
<evidence type="ECO:0008006" key="4">
    <source>
        <dbReference type="Google" id="ProtNLM"/>
    </source>
</evidence>
<gene>
    <name evidence="2" type="ORF">CkaCkLH20_04423</name>
</gene>
<comment type="caution">
    <text evidence="2">The sequence shown here is derived from an EMBL/GenBank/DDBJ whole genome shotgun (WGS) entry which is preliminary data.</text>
</comment>
<dbReference type="InterPro" id="IPR011333">
    <property type="entry name" value="SKP1/BTB/POZ_sf"/>
</dbReference>
<dbReference type="AlphaFoldDB" id="A0A9P6LMT5"/>
<proteinExistence type="predicted"/>
<accession>A0A9P6LMT5</accession>
<dbReference type="OrthoDB" id="5275938at2759"/>
<dbReference type="GeneID" id="62160216"/>
<dbReference type="RefSeq" id="XP_038747308.1">
    <property type="nucleotide sequence ID" value="XM_038887142.1"/>
</dbReference>
<evidence type="ECO:0000313" key="2">
    <source>
        <dbReference type="EMBL" id="KAF9877847.1"/>
    </source>
</evidence>
<keyword evidence="3" id="KW-1185">Reference proteome</keyword>
<dbReference type="Gene3D" id="3.30.710.10">
    <property type="entry name" value="Potassium Channel Kv1.1, Chain A"/>
    <property type="match status" value="1"/>
</dbReference>
<evidence type="ECO:0000256" key="1">
    <source>
        <dbReference type="SAM" id="MobiDB-lite"/>
    </source>
</evidence>